<keyword evidence="1" id="KW-0812">Transmembrane</keyword>
<feature type="transmembrane region" description="Helical" evidence="1">
    <location>
        <begin position="45"/>
        <end position="70"/>
    </location>
</feature>
<feature type="transmembrane region" description="Helical" evidence="1">
    <location>
        <begin position="12"/>
        <end position="33"/>
    </location>
</feature>
<protein>
    <submittedName>
        <fullName evidence="2">Abortive infection protein</fullName>
    </submittedName>
</protein>
<dbReference type="EMBL" id="SDCO01000016">
    <property type="protein sequence ID" value="TCX59137.1"/>
    <property type="molecule type" value="Genomic_DNA"/>
</dbReference>
<feature type="transmembrane region" description="Helical" evidence="1">
    <location>
        <begin position="76"/>
        <end position="99"/>
    </location>
</feature>
<comment type="caution">
    <text evidence="2">The sequence shown here is derived from an EMBL/GenBank/DDBJ whole genome shotgun (WGS) entry which is preliminary data.</text>
</comment>
<evidence type="ECO:0000313" key="2">
    <source>
        <dbReference type="EMBL" id="TCX59137.1"/>
    </source>
</evidence>
<evidence type="ECO:0000256" key="1">
    <source>
        <dbReference type="SAM" id="Phobius"/>
    </source>
</evidence>
<gene>
    <name evidence="2" type="ORF">ETE84_21430</name>
</gene>
<accession>A0A483K8L2</accession>
<dbReference type="AlphaFoldDB" id="A0A483K8L2"/>
<keyword evidence="1" id="KW-1133">Transmembrane helix</keyword>
<name>A0A483K8L2_9ENTR</name>
<proteinExistence type="predicted"/>
<keyword evidence="1" id="KW-0472">Membrane</keyword>
<reference evidence="2" key="1">
    <citation type="submission" date="2019-01" db="EMBL/GenBank/DDBJ databases">
        <authorList>
            <person name="Lista F."/>
            <person name="Anselmo A."/>
        </authorList>
    </citation>
    <scope>NUCLEOTIDE SEQUENCE</scope>
    <source>
        <strain evidence="2">8S</strain>
    </source>
</reference>
<organism evidence="2">
    <name type="scientific">Klebsiella quasipneumoniae</name>
    <dbReference type="NCBI Taxonomy" id="1463165"/>
    <lineage>
        <taxon>Bacteria</taxon>
        <taxon>Pseudomonadati</taxon>
        <taxon>Pseudomonadota</taxon>
        <taxon>Gammaproteobacteria</taxon>
        <taxon>Enterobacterales</taxon>
        <taxon>Enterobacteriaceae</taxon>
        <taxon>Klebsiella/Raoultella group</taxon>
        <taxon>Klebsiella</taxon>
        <taxon>Klebsiella pneumoniae complex</taxon>
    </lineage>
</organism>
<sequence>MKNTSDIVGTSVFPFQTEIAFIIAIFTTTQRLVVSARDHICQKQYWSACLCVLLLVAYVGLTAGVVWAVMPWLKTFFLVKLAISPFWVMPLRGLLLWGIGKMVGAICRKFTLSK</sequence>